<geneLocation type="plasmid" evidence="2">
    <name>megaplasmid</name>
</geneLocation>
<dbReference type="Gene3D" id="3.40.50.1010">
    <property type="entry name" value="5'-nuclease"/>
    <property type="match status" value="1"/>
</dbReference>
<keyword evidence="3" id="KW-1185">Reference proteome</keyword>
<dbReference type="EMBL" id="CP002574">
    <property type="protein sequence ID" value="AEK59698.1"/>
    <property type="molecule type" value="Genomic_DNA"/>
</dbReference>
<dbReference type="InterPro" id="IPR029060">
    <property type="entry name" value="PIN-like_dom_sf"/>
</dbReference>
<gene>
    <name evidence="2" type="ordered locus">Atc_m167</name>
</gene>
<dbReference type="Proteomes" id="UP000006135">
    <property type="component" value="Plasmid megaplasmid"/>
</dbReference>
<accession>F9ZU79</accession>
<dbReference type="SUPFAM" id="SSF88723">
    <property type="entry name" value="PIN domain-like"/>
    <property type="match status" value="1"/>
</dbReference>
<dbReference type="HOGENOM" id="CLU_119496_1_1_6"/>
<proteinExistence type="predicted"/>
<evidence type="ECO:0000313" key="2">
    <source>
        <dbReference type="EMBL" id="AEK59698.1"/>
    </source>
</evidence>
<organism evidence="2 3">
    <name type="scientific">Acidithiobacillus caldus (strain SM-1)</name>
    <dbReference type="NCBI Taxonomy" id="990288"/>
    <lineage>
        <taxon>Bacteria</taxon>
        <taxon>Pseudomonadati</taxon>
        <taxon>Pseudomonadota</taxon>
        <taxon>Acidithiobacillia</taxon>
        <taxon>Acidithiobacillales</taxon>
        <taxon>Acidithiobacillaceae</taxon>
        <taxon>Acidithiobacillus</taxon>
    </lineage>
</organism>
<name>F9ZU79_ACICS</name>
<reference evidence="2 3" key="1">
    <citation type="journal article" date="2011" name="J. Genet. Genomics">
        <title>Unraveling the Acidithiobacillus caldus complete genome and its central metabolisms for carbon assimilation.</title>
        <authorList>
            <person name="You X.Y."/>
            <person name="Guo X."/>
            <person name="Zheng H.J."/>
            <person name="Zhang M.J."/>
            <person name="Liu L.J."/>
            <person name="Zhu Y.Q."/>
            <person name="Zhu B."/>
            <person name="Wang S.Y."/>
            <person name="Zhao G.P."/>
            <person name="Poetsch A."/>
            <person name="Jiang C.Y."/>
            <person name="Liu S.J."/>
        </authorList>
    </citation>
    <scope>NUCLEOTIDE SEQUENCE [LARGE SCALE GENOMIC DNA]</scope>
    <source>
        <strain evidence="2 3">SM-1</strain>
        <plasmid evidence="3">Plasmid megaplasmid</plasmid>
    </source>
</reference>
<dbReference type="AlphaFoldDB" id="F9ZU79"/>
<dbReference type="RefSeq" id="WP_014003786.1">
    <property type="nucleotide sequence ID" value="NC_015851.1"/>
</dbReference>
<dbReference type="Pfam" id="PF01850">
    <property type="entry name" value="PIN"/>
    <property type="match status" value="1"/>
</dbReference>
<feature type="domain" description="PIN" evidence="1">
    <location>
        <begin position="3"/>
        <end position="128"/>
    </location>
</feature>
<evidence type="ECO:0000259" key="1">
    <source>
        <dbReference type="Pfam" id="PF01850"/>
    </source>
</evidence>
<dbReference type="InterPro" id="IPR002716">
    <property type="entry name" value="PIN_dom"/>
</dbReference>
<dbReference type="CDD" id="cd09874">
    <property type="entry name" value="PIN_MT3492-like"/>
    <property type="match status" value="1"/>
</dbReference>
<sequence>MRVYFDSSAFAKRYIDETGTADVLAWCERASELALSVIAVPELISAFCRLQREGRLTDAQYQIIKRALMLDIADALICDTTPQVIQHAVKALENYTLRGMDAIHLGAAIACTAAVFISADTRQCRAAEAFGLHVVSL</sequence>
<evidence type="ECO:0000313" key="3">
    <source>
        <dbReference type="Proteomes" id="UP000006135"/>
    </source>
</evidence>
<dbReference type="OrthoDB" id="5568064at2"/>
<dbReference type="GeneID" id="92932940"/>
<dbReference type="KEGG" id="acu:Atc_m167"/>
<keyword evidence="2" id="KW-0614">Plasmid</keyword>
<protein>
    <recommendedName>
        <fullName evidence="1">PIN domain-containing protein</fullName>
    </recommendedName>
</protein>